<dbReference type="EMBL" id="SKFH01000001">
    <property type="protein sequence ID" value="TCZ74869.1"/>
    <property type="molecule type" value="Genomic_DNA"/>
</dbReference>
<keyword evidence="1" id="KW-1133">Transmembrane helix</keyword>
<protein>
    <submittedName>
        <fullName evidence="3">CPBP family intramembrane metalloprotease</fullName>
    </submittedName>
</protein>
<feature type="transmembrane region" description="Helical" evidence="1">
    <location>
        <begin position="177"/>
        <end position="196"/>
    </location>
</feature>
<name>A0A4R4E5W4_9BACT</name>
<dbReference type="InterPro" id="IPR003675">
    <property type="entry name" value="Rce1/LyrA-like_dom"/>
</dbReference>
<organism evidence="3 4">
    <name type="scientific">Flaviaesturariibacter aridisoli</name>
    <dbReference type="NCBI Taxonomy" id="2545761"/>
    <lineage>
        <taxon>Bacteria</taxon>
        <taxon>Pseudomonadati</taxon>
        <taxon>Bacteroidota</taxon>
        <taxon>Chitinophagia</taxon>
        <taxon>Chitinophagales</taxon>
        <taxon>Chitinophagaceae</taxon>
        <taxon>Flaviaestuariibacter</taxon>
    </lineage>
</organism>
<keyword evidence="1" id="KW-0472">Membrane</keyword>
<dbReference type="OrthoDB" id="324900at2"/>
<feature type="transmembrane region" description="Helical" evidence="1">
    <location>
        <begin position="47"/>
        <end position="65"/>
    </location>
</feature>
<feature type="transmembrane region" description="Helical" evidence="1">
    <location>
        <begin position="120"/>
        <end position="140"/>
    </location>
</feature>
<feature type="domain" description="CAAX prenyl protease 2/Lysostaphin resistance protein A-like" evidence="2">
    <location>
        <begin position="123"/>
        <end position="212"/>
    </location>
</feature>
<proteinExistence type="predicted"/>
<keyword evidence="4" id="KW-1185">Reference proteome</keyword>
<dbReference type="GO" id="GO:0080120">
    <property type="term" value="P:CAAX-box protein maturation"/>
    <property type="evidence" value="ECO:0007669"/>
    <property type="project" value="UniProtKB-ARBA"/>
</dbReference>
<dbReference type="GO" id="GO:0004175">
    <property type="term" value="F:endopeptidase activity"/>
    <property type="evidence" value="ECO:0007669"/>
    <property type="project" value="UniProtKB-ARBA"/>
</dbReference>
<keyword evidence="1" id="KW-0812">Transmembrane</keyword>
<keyword evidence="3" id="KW-0378">Hydrolase</keyword>
<evidence type="ECO:0000259" key="2">
    <source>
        <dbReference type="Pfam" id="PF02517"/>
    </source>
</evidence>
<sequence length="281" mass="29780">MISSPRLVRPLLSHPLLRALACWTAFILLLFLITVTFVALVGRPDRIGYGLLGTLAALTATAIFYRRSYWRLYGLLPGRRTLVHFGAGLLGGLALLALIVWVICIASGVRLAATGSSWGWPQALGLFGFVPLALMEELPFRGAPFRHLAARTGLRTAQFAGAIAFALYHIANGWGMAQSLLGPFIWAFVFGVAAFRSGGIAAPTGLHAGVNIGQSLVGLGMGATQPLWRFAGADGSSEGALEKTTPAGIALQVLLLVAALVFTERLIRKRRSTAAPLPPGQ</sequence>
<reference evidence="3 4" key="1">
    <citation type="submission" date="2019-03" db="EMBL/GenBank/DDBJ databases">
        <authorList>
            <person name="Kim M.K.M."/>
        </authorList>
    </citation>
    <scope>NUCLEOTIDE SEQUENCE [LARGE SCALE GENOMIC DNA]</scope>
    <source>
        <strain evidence="3 4">17J68-15</strain>
    </source>
</reference>
<dbReference type="GO" id="GO:0006508">
    <property type="term" value="P:proteolysis"/>
    <property type="evidence" value="ECO:0007669"/>
    <property type="project" value="UniProtKB-KW"/>
</dbReference>
<evidence type="ECO:0000313" key="3">
    <source>
        <dbReference type="EMBL" id="TCZ74869.1"/>
    </source>
</evidence>
<evidence type="ECO:0000256" key="1">
    <source>
        <dbReference type="SAM" id="Phobius"/>
    </source>
</evidence>
<dbReference type="GO" id="GO:0008237">
    <property type="term" value="F:metallopeptidase activity"/>
    <property type="evidence" value="ECO:0007669"/>
    <property type="project" value="UniProtKB-KW"/>
</dbReference>
<keyword evidence="3" id="KW-0645">Protease</keyword>
<keyword evidence="3" id="KW-0482">Metalloprotease</keyword>
<dbReference type="AlphaFoldDB" id="A0A4R4E5W4"/>
<feature type="transmembrane region" description="Helical" evidence="1">
    <location>
        <begin position="85"/>
        <end position="108"/>
    </location>
</feature>
<gene>
    <name evidence="3" type="ORF">E0486_00760</name>
</gene>
<accession>A0A4R4E5W4</accession>
<feature type="transmembrane region" description="Helical" evidence="1">
    <location>
        <begin position="20"/>
        <end position="41"/>
    </location>
</feature>
<evidence type="ECO:0000313" key="4">
    <source>
        <dbReference type="Proteomes" id="UP000295164"/>
    </source>
</evidence>
<feature type="transmembrane region" description="Helical" evidence="1">
    <location>
        <begin position="248"/>
        <end position="267"/>
    </location>
</feature>
<dbReference type="RefSeq" id="WP_131850225.1">
    <property type="nucleotide sequence ID" value="NZ_SKFH01000001.1"/>
</dbReference>
<dbReference type="Proteomes" id="UP000295164">
    <property type="component" value="Unassembled WGS sequence"/>
</dbReference>
<dbReference type="Pfam" id="PF02517">
    <property type="entry name" value="Rce1-like"/>
    <property type="match status" value="1"/>
</dbReference>
<feature type="transmembrane region" description="Helical" evidence="1">
    <location>
        <begin position="152"/>
        <end position="171"/>
    </location>
</feature>
<comment type="caution">
    <text evidence="3">The sequence shown here is derived from an EMBL/GenBank/DDBJ whole genome shotgun (WGS) entry which is preliminary data.</text>
</comment>